<protein>
    <submittedName>
        <fullName evidence="1">Uncharacterized protein</fullName>
    </submittedName>
</protein>
<organism evidence="1 2">
    <name type="scientific">Paraclostridium tenue</name>
    <dbReference type="NCBI Taxonomy" id="1737"/>
    <lineage>
        <taxon>Bacteria</taxon>
        <taxon>Bacillati</taxon>
        <taxon>Bacillota</taxon>
        <taxon>Clostridia</taxon>
        <taxon>Peptostreptococcales</taxon>
        <taxon>Peptostreptococcaceae</taxon>
        <taxon>Paraclostridium</taxon>
    </lineage>
</organism>
<reference evidence="1 2" key="1">
    <citation type="journal article" date="2019" name="Int. J. Syst. Evol. Microbiol.">
        <title>The Global Catalogue of Microorganisms (GCM) 10K type strain sequencing project: providing services to taxonomists for standard genome sequencing and annotation.</title>
        <authorList>
            <consortium name="The Broad Institute Genomics Platform"/>
            <consortium name="The Broad Institute Genome Sequencing Center for Infectious Disease"/>
            <person name="Wu L."/>
            <person name="Ma J."/>
        </authorList>
    </citation>
    <scope>NUCLEOTIDE SEQUENCE [LARGE SCALE GENOMIC DNA]</scope>
    <source>
        <strain evidence="1 2">JCM 6486</strain>
    </source>
</reference>
<dbReference type="Proteomes" id="UP001400965">
    <property type="component" value="Unassembled WGS sequence"/>
</dbReference>
<keyword evidence="2" id="KW-1185">Reference proteome</keyword>
<comment type="caution">
    <text evidence="1">The sequence shown here is derived from an EMBL/GenBank/DDBJ whole genome shotgun (WGS) entry which is preliminary data.</text>
</comment>
<evidence type="ECO:0000313" key="1">
    <source>
        <dbReference type="EMBL" id="GAA0864178.1"/>
    </source>
</evidence>
<proteinExistence type="predicted"/>
<gene>
    <name evidence="1" type="ORF">GCM10008917_16620</name>
</gene>
<sequence>MINTIDTFKTFKEVFKDKLDISIDDKIKLWEYEYMIHYPELLVKCKDYLTKNGYQWKKIASEIVFNKTKDNFEKMIEAYSNIKKRYRLYK</sequence>
<accession>A0ABN1M4J4</accession>
<dbReference type="EMBL" id="BAAACP010000008">
    <property type="protein sequence ID" value="GAA0864178.1"/>
    <property type="molecule type" value="Genomic_DNA"/>
</dbReference>
<dbReference type="RefSeq" id="WP_346044821.1">
    <property type="nucleotide sequence ID" value="NZ_BAAACP010000008.1"/>
</dbReference>
<name>A0ABN1M4J4_9FIRM</name>
<evidence type="ECO:0000313" key="2">
    <source>
        <dbReference type="Proteomes" id="UP001400965"/>
    </source>
</evidence>